<keyword evidence="2" id="KW-1185">Reference proteome</keyword>
<dbReference type="RefSeq" id="WP_165904810.1">
    <property type="nucleotide sequence ID" value="NZ_BHVV01000006.1"/>
</dbReference>
<name>A0A497XD51_9PROT</name>
<organism evidence="1 2">
    <name type="scientific">Sulfurisoma sediminicola</name>
    <dbReference type="NCBI Taxonomy" id="1381557"/>
    <lineage>
        <taxon>Bacteria</taxon>
        <taxon>Pseudomonadati</taxon>
        <taxon>Pseudomonadota</taxon>
        <taxon>Betaproteobacteria</taxon>
        <taxon>Nitrosomonadales</taxon>
        <taxon>Sterolibacteriaceae</taxon>
        <taxon>Sulfurisoma</taxon>
    </lineage>
</organism>
<comment type="caution">
    <text evidence="1">The sequence shown here is derived from an EMBL/GenBank/DDBJ whole genome shotgun (WGS) entry which is preliminary data.</text>
</comment>
<sequence>MPTNRSRMAFLGGIKDIKLFDTIAPWYYRLAPLLMSSLIDDPAMLALAFC</sequence>
<reference evidence="1 2" key="1">
    <citation type="submission" date="2018-10" db="EMBL/GenBank/DDBJ databases">
        <title>Genomic Encyclopedia of Type Strains, Phase IV (KMG-IV): sequencing the most valuable type-strain genomes for metagenomic binning, comparative biology and taxonomic classification.</title>
        <authorList>
            <person name="Goeker M."/>
        </authorList>
    </citation>
    <scope>NUCLEOTIDE SEQUENCE [LARGE SCALE GENOMIC DNA]</scope>
    <source>
        <strain evidence="1 2">DSM 26916</strain>
    </source>
</reference>
<proteinExistence type="predicted"/>
<gene>
    <name evidence="1" type="ORF">DFR35_1531</name>
</gene>
<dbReference type="Proteomes" id="UP000268908">
    <property type="component" value="Unassembled WGS sequence"/>
</dbReference>
<evidence type="ECO:0000313" key="2">
    <source>
        <dbReference type="Proteomes" id="UP000268908"/>
    </source>
</evidence>
<dbReference type="EMBL" id="RCCI01000005">
    <property type="protein sequence ID" value="RLJ64883.1"/>
    <property type="molecule type" value="Genomic_DNA"/>
</dbReference>
<evidence type="ECO:0000313" key="1">
    <source>
        <dbReference type="EMBL" id="RLJ64883.1"/>
    </source>
</evidence>
<protein>
    <submittedName>
        <fullName evidence="1">Uncharacterized protein</fullName>
    </submittedName>
</protein>
<dbReference type="AlphaFoldDB" id="A0A497XD51"/>
<accession>A0A497XD51</accession>